<dbReference type="Proteomes" id="UP001281410">
    <property type="component" value="Unassembled WGS sequence"/>
</dbReference>
<comment type="caution">
    <text evidence="1">The sequence shown here is derived from an EMBL/GenBank/DDBJ whole genome shotgun (WGS) entry which is preliminary data.</text>
</comment>
<gene>
    <name evidence="1" type="ORF">Dsin_015544</name>
</gene>
<accession>A0AAE0ACC0</accession>
<reference evidence="1" key="1">
    <citation type="journal article" date="2023" name="Plant J.">
        <title>Genome sequences and population genomics provide insights into the demographic history, inbreeding, and mutation load of two 'living fossil' tree species of Dipteronia.</title>
        <authorList>
            <person name="Feng Y."/>
            <person name="Comes H.P."/>
            <person name="Chen J."/>
            <person name="Zhu S."/>
            <person name="Lu R."/>
            <person name="Zhang X."/>
            <person name="Li P."/>
            <person name="Qiu J."/>
            <person name="Olsen K.M."/>
            <person name="Qiu Y."/>
        </authorList>
    </citation>
    <scope>NUCLEOTIDE SEQUENCE</scope>
    <source>
        <strain evidence="1">NBL</strain>
    </source>
</reference>
<evidence type="ECO:0000313" key="2">
    <source>
        <dbReference type="Proteomes" id="UP001281410"/>
    </source>
</evidence>
<evidence type="ECO:0000313" key="1">
    <source>
        <dbReference type="EMBL" id="KAK3210838.1"/>
    </source>
</evidence>
<dbReference type="AlphaFoldDB" id="A0AAE0ACC0"/>
<organism evidence="1 2">
    <name type="scientific">Dipteronia sinensis</name>
    <dbReference type="NCBI Taxonomy" id="43782"/>
    <lineage>
        <taxon>Eukaryota</taxon>
        <taxon>Viridiplantae</taxon>
        <taxon>Streptophyta</taxon>
        <taxon>Embryophyta</taxon>
        <taxon>Tracheophyta</taxon>
        <taxon>Spermatophyta</taxon>
        <taxon>Magnoliopsida</taxon>
        <taxon>eudicotyledons</taxon>
        <taxon>Gunneridae</taxon>
        <taxon>Pentapetalae</taxon>
        <taxon>rosids</taxon>
        <taxon>malvids</taxon>
        <taxon>Sapindales</taxon>
        <taxon>Sapindaceae</taxon>
        <taxon>Hippocastanoideae</taxon>
        <taxon>Acereae</taxon>
        <taxon>Dipteronia</taxon>
    </lineage>
</organism>
<keyword evidence="2" id="KW-1185">Reference proteome</keyword>
<dbReference type="EMBL" id="JANJYJ010000005">
    <property type="protein sequence ID" value="KAK3210838.1"/>
    <property type="molecule type" value="Genomic_DNA"/>
</dbReference>
<protein>
    <submittedName>
        <fullName evidence="1">Uncharacterized protein</fullName>
    </submittedName>
</protein>
<name>A0AAE0ACC0_9ROSI</name>
<proteinExistence type="predicted"/>
<sequence>MLATFLLNVGHKNSYCLVRNTFGRSHFTANINFNKVLKVLNTIALDMLIKPGSLSSKIRKSTSLLGHATSTLTSTF</sequence>